<accession>A0ABT2VMN9</accession>
<gene>
    <name evidence="2" type="ORF">OCL06_08225</name>
</gene>
<reference evidence="3" key="1">
    <citation type="submission" date="2023-07" db="EMBL/GenBank/DDBJ databases">
        <title>Study on multiphase classification of strain Alteromonas salexigens isolated from the Yellow Sea.</title>
        <authorList>
            <person name="Sun L."/>
        </authorList>
    </citation>
    <scope>NUCLEOTIDE SEQUENCE [LARGE SCALE GENOMIC DNA]</scope>
    <source>
        <strain evidence="3">ASW11-19</strain>
    </source>
</reference>
<comment type="caution">
    <text evidence="2">The sequence shown here is derived from an EMBL/GenBank/DDBJ whole genome shotgun (WGS) entry which is preliminary data.</text>
</comment>
<keyword evidence="3" id="KW-1185">Reference proteome</keyword>
<organism evidence="2 3">
    <name type="scientific">Alteromonas salexigens</name>
    <dbReference type="NCBI Taxonomy" id="2982530"/>
    <lineage>
        <taxon>Bacteria</taxon>
        <taxon>Pseudomonadati</taxon>
        <taxon>Pseudomonadota</taxon>
        <taxon>Gammaproteobacteria</taxon>
        <taxon>Alteromonadales</taxon>
        <taxon>Alteromonadaceae</taxon>
        <taxon>Alteromonas/Salinimonas group</taxon>
        <taxon>Alteromonas</taxon>
    </lineage>
</organism>
<name>A0ABT2VMN9_9ALTE</name>
<dbReference type="InterPro" id="IPR013988">
    <property type="entry name" value="YjdM_C"/>
</dbReference>
<evidence type="ECO:0000313" key="3">
    <source>
        <dbReference type="Proteomes" id="UP001209257"/>
    </source>
</evidence>
<evidence type="ECO:0000259" key="1">
    <source>
        <dbReference type="Pfam" id="PF03831"/>
    </source>
</evidence>
<dbReference type="SUPFAM" id="SSF82057">
    <property type="entry name" value="Prokaryotic SH3-related domain"/>
    <property type="match status" value="1"/>
</dbReference>
<dbReference type="Gene3D" id="2.30.30.40">
    <property type="entry name" value="SH3 Domains"/>
    <property type="match status" value="1"/>
</dbReference>
<dbReference type="RefSeq" id="WP_262993345.1">
    <property type="nucleotide sequence ID" value="NZ_JAOTJC010000007.1"/>
</dbReference>
<dbReference type="EMBL" id="JAOTJC010000007">
    <property type="protein sequence ID" value="MCU7554583.1"/>
    <property type="molecule type" value="Genomic_DNA"/>
</dbReference>
<protein>
    <submittedName>
        <fullName evidence="2">PhnA domain-containing protein</fullName>
    </submittedName>
</protein>
<evidence type="ECO:0000313" key="2">
    <source>
        <dbReference type="EMBL" id="MCU7554583.1"/>
    </source>
</evidence>
<dbReference type="Proteomes" id="UP001209257">
    <property type="component" value="Unassembled WGS sequence"/>
</dbReference>
<dbReference type="Pfam" id="PF03831">
    <property type="entry name" value="YjdM"/>
    <property type="match status" value="1"/>
</dbReference>
<feature type="domain" description="Protein YjdM C-terminal" evidence="1">
    <location>
        <begin position="122"/>
        <end position="186"/>
    </location>
</feature>
<sequence length="187" mass="20169">MLEERVVTRANGACEMCGQPQELQLHTVSAAATEDTDTVFLACDTCRSQMSSGDITDVNHWHCLNDAIWSPVMGVQAEAYRMLTRLSGEPWAQDLLDIVYLDDGVRNLAEAGLADASRAPTLDNNGTPLQAGDTVHLIKDLPVKGATFNAKRGTAVRNIGLTDNPAQIEGRVNGTRIVITAAYTKKS</sequence>
<proteinExistence type="predicted"/>